<name>A0A2N8L2M7_9BURK</name>
<comment type="caution">
    <text evidence="6">The sequence shown here is derived from an EMBL/GenBank/DDBJ whole genome shotgun (WGS) entry which is preliminary data.</text>
</comment>
<evidence type="ECO:0000256" key="3">
    <source>
        <dbReference type="ARBA" id="ARBA00023125"/>
    </source>
</evidence>
<reference evidence="6 7" key="1">
    <citation type="submission" date="2018-01" db="EMBL/GenBank/DDBJ databases">
        <title>Draft genome sequence of Paucibacter aquatile CR182 isolated from freshwater of the Nakdong River.</title>
        <authorList>
            <person name="Choi A."/>
            <person name="Chung E.J."/>
        </authorList>
    </citation>
    <scope>NUCLEOTIDE SEQUENCE [LARGE SCALE GENOMIC DNA]</scope>
    <source>
        <strain evidence="6 7">CR182</strain>
    </source>
</reference>
<dbReference type="AlphaFoldDB" id="A0A2N8L2M7"/>
<evidence type="ECO:0000313" key="7">
    <source>
        <dbReference type="Proteomes" id="UP000235916"/>
    </source>
</evidence>
<dbReference type="GO" id="GO:0043565">
    <property type="term" value="F:sequence-specific DNA binding"/>
    <property type="evidence" value="ECO:0007669"/>
    <property type="project" value="TreeGrafter"/>
</dbReference>
<dbReference type="InterPro" id="IPR000847">
    <property type="entry name" value="LysR_HTH_N"/>
</dbReference>
<dbReference type="InterPro" id="IPR036390">
    <property type="entry name" value="WH_DNA-bd_sf"/>
</dbReference>
<sequence>MTQSPASWDDLRVFLHIGRAGSLTAAAETLQVSHATVFRRLGSLEAELGVRLFVRSRAGYALTDAGQELMKVAAEMETGLASATRQLGRRAAWPGGVVRLTTTDTLMHAALAPMLSAYQRQAGVQLLINTSTVQQDILKGEADVAIRAGGRPADPLVARRLCRIESTVYRSRKIGGASPSNLADFPWVAGDETFAHLDSSKWLHQQGLDAKAMLRTNSHVNVLNLVKAGAGLAVLPCYLGDLEPGICRVIATPPKAWRSDLWLLTRVDLRHVPRIKQLFDAVFEGTRPMVELFEGRAALP</sequence>
<keyword evidence="2" id="KW-0805">Transcription regulation</keyword>
<gene>
    <name evidence="6" type="ORF">C1O66_00665</name>
</gene>
<comment type="similarity">
    <text evidence="1">Belongs to the LysR transcriptional regulatory family.</text>
</comment>
<dbReference type="Pfam" id="PF00126">
    <property type="entry name" value="HTH_1"/>
    <property type="match status" value="1"/>
</dbReference>
<dbReference type="EMBL" id="POSP01000001">
    <property type="protein sequence ID" value="PND39951.1"/>
    <property type="molecule type" value="Genomic_DNA"/>
</dbReference>
<dbReference type="PANTHER" id="PTHR30537:SF3">
    <property type="entry name" value="TRANSCRIPTIONAL REGULATORY PROTEIN"/>
    <property type="match status" value="1"/>
</dbReference>
<protein>
    <submittedName>
        <fullName evidence="6">LysR family transcriptional regulator</fullName>
    </submittedName>
</protein>
<dbReference type="InterPro" id="IPR036388">
    <property type="entry name" value="WH-like_DNA-bd_sf"/>
</dbReference>
<evidence type="ECO:0000256" key="2">
    <source>
        <dbReference type="ARBA" id="ARBA00023015"/>
    </source>
</evidence>
<dbReference type="GO" id="GO:0006351">
    <property type="term" value="P:DNA-templated transcription"/>
    <property type="evidence" value="ECO:0007669"/>
    <property type="project" value="TreeGrafter"/>
</dbReference>
<dbReference type="InterPro" id="IPR058163">
    <property type="entry name" value="LysR-type_TF_proteobact-type"/>
</dbReference>
<dbReference type="GO" id="GO:0003700">
    <property type="term" value="F:DNA-binding transcription factor activity"/>
    <property type="evidence" value="ECO:0007669"/>
    <property type="project" value="InterPro"/>
</dbReference>
<dbReference type="Gene3D" id="1.10.10.10">
    <property type="entry name" value="Winged helix-like DNA-binding domain superfamily/Winged helix DNA-binding domain"/>
    <property type="match status" value="1"/>
</dbReference>
<dbReference type="PANTHER" id="PTHR30537">
    <property type="entry name" value="HTH-TYPE TRANSCRIPTIONAL REGULATOR"/>
    <property type="match status" value="1"/>
</dbReference>
<dbReference type="Proteomes" id="UP000235916">
    <property type="component" value="Unassembled WGS sequence"/>
</dbReference>
<evidence type="ECO:0000259" key="5">
    <source>
        <dbReference type="PROSITE" id="PS50931"/>
    </source>
</evidence>
<dbReference type="InterPro" id="IPR005119">
    <property type="entry name" value="LysR_subst-bd"/>
</dbReference>
<dbReference type="RefSeq" id="WP_102766085.1">
    <property type="nucleotide sequence ID" value="NZ_POSP01000001.1"/>
</dbReference>
<dbReference type="SUPFAM" id="SSF53850">
    <property type="entry name" value="Periplasmic binding protein-like II"/>
    <property type="match status" value="1"/>
</dbReference>
<evidence type="ECO:0000256" key="1">
    <source>
        <dbReference type="ARBA" id="ARBA00009437"/>
    </source>
</evidence>
<keyword evidence="7" id="KW-1185">Reference proteome</keyword>
<keyword evidence="4" id="KW-0804">Transcription</keyword>
<organism evidence="6 7">
    <name type="scientific">Kinneretia aquatilis</name>
    <dbReference type="NCBI Taxonomy" id="2070761"/>
    <lineage>
        <taxon>Bacteria</taxon>
        <taxon>Pseudomonadati</taxon>
        <taxon>Pseudomonadota</taxon>
        <taxon>Betaproteobacteria</taxon>
        <taxon>Burkholderiales</taxon>
        <taxon>Sphaerotilaceae</taxon>
        <taxon>Roseateles</taxon>
    </lineage>
</organism>
<dbReference type="Pfam" id="PF03466">
    <property type="entry name" value="LysR_substrate"/>
    <property type="match status" value="1"/>
</dbReference>
<dbReference type="OrthoDB" id="9072091at2"/>
<feature type="domain" description="HTH lysR-type" evidence="5">
    <location>
        <begin position="1"/>
        <end position="63"/>
    </location>
</feature>
<evidence type="ECO:0000256" key="4">
    <source>
        <dbReference type="ARBA" id="ARBA00023163"/>
    </source>
</evidence>
<accession>A0A2N8L2M7</accession>
<dbReference type="Gene3D" id="3.40.190.290">
    <property type="match status" value="1"/>
</dbReference>
<proteinExistence type="inferred from homology"/>
<evidence type="ECO:0000313" key="6">
    <source>
        <dbReference type="EMBL" id="PND39951.1"/>
    </source>
</evidence>
<keyword evidence="3" id="KW-0238">DNA-binding</keyword>
<dbReference type="PROSITE" id="PS50931">
    <property type="entry name" value="HTH_LYSR"/>
    <property type="match status" value="1"/>
</dbReference>
<dbReference type="SUPFAM" id="SSF46785">
    <property type="entry name" value="Winged helix' DNA-binding domain"/>
    <property type="match status" value="1"/>
</dbReference>